<comment type="caution">
    <text evidence="3">The sequence shown here is derived from an EMBL/GenBank/DDBJ whole genome shotgun (WGS) entry which is preliminary data.</text>
</comment>
<proteinExistence type="predicted"/>
<evidence type="ECO:0000259" key="2">
    <source>
        <dbReference type="SMART" id="SM00867"/>
    </source>
</evidence>
<dbReference type="PANTHER" id="PTHR34406:SF1">
    <property type="entry name" value="PROTEIN YCEI"/>
    <property type="match status" value="1"/>
</dbReference>
<reference evidence="3 4" key="1">
    <citation type="submission" date="2020-11" db="EMBL/GenBank/DDBJ databases">
        <authorList>
            <person name="Peeters C."/>
        </authorList>
    </citation>
    <scope>NUCLEOTIDE SEQUENCE [LARGE SCALE GENOMIC DNA]</scope>
    <source>
        <strain evidence="3 4">LMG 7974</strain>
    </source>
</reference>
<organism evidence="3 4">
    <name type="scientific">Campylobacter majalis</name>
    <dbReference type="NCBI Taxonomy" id="2790656"/>
    <lineage>
        <taxon>Bacteria</taxon>
        <taxon>Pseudomonadati</taxon>
        <taxon>Campylobacterota</taxon>
        <taxon>Epsilonproteobacteria</taxon>
        <taxon>Campylobacterales</taxon>
        <taxon>Campylobacteraceae</taxon>
        <taxon>Campylobacter</taxon>
    </lineage>
</organism>
<dbReference type="EMBL" id="CAJHOF010000009">
    <property type="protein sequence ID" value="CAD7288794.1"/>
    <property type="molecule type" value="Genomic_DNA"/>
</dbReference>
<dbReference type="RefSeq" id="WP_229932955.1">
    <property type="nucleotide sequence ID" value="NZ_CAJHOF010000009.1"/>
</dbReference>
<name>A0ABM8Q776_9BACT</name>
<dbReference type="Gene3D" id="2.40.128.110">
    <property type="entry name" value="Lipid/polyisoprenoid-binding, YceI-like"/>
    <property type="match status" value="1"/>
</dbReference>
<feature type="signal peptide" evidence="1">
    <location>
        <begin position="1"/>
        <end position="19"/>
    </location>
</feature>
<feature type="chain" id="PRO_5046847230" description="Lipid/polyisoprenoid-binding YceI-like domain-containing protein" evidence="1">
    <location>
        <begin position="20"/>
        <end position="185"/>
    </location>
</feature>
<keyword evidence="1" id="KW-0732">Signal</keyword>
<evidence type="ECO:0000313" key="4">
    <source>
        <dbReference type="Proteomes" id="UP000789803"/>
    </source>
</evidence>
<dbReference type="Pfam" id="PF04264">
    <property type="entry name" value="YceI"/>
    <property type="match status" value="1"/>
</dbReference>
<dbReference type="InterPro" id="IPR036761">
    <property type="entry name" value="TTHA0802/YceI-like_sf"/>
</dbReference>
<protein>
    <recommendedName>
        <fullName evidence="2">Lipid/polyisoprenoid-binding YceI-like domain-containing protein</fullName>
    </recommendedName>
</protein>
<dbReference type="SMART" id="SM00867">
    <property type="entry name" value="YceI"/>
    <property type="match status" value="1"/>
</dbReference>
<dbReference type="InterPro" id="IPR007372">
    <property type="entry name" value="Lipid/polyisoprenoid-bd_YceI"/>
</dbReference>
<feature type="domain" description="Lipid/polyisoprenoid-binding YceI-like" evidence="2">
    <location>
        <begin position="22"/>
        <end position="183"/>
    </location>
</feature>
<dbReference type="PANTHER" id="PTHR34406">
    <property type="entry name" value="PROTEIN YCEI"/>
    <property type="match status" value="1"/>
</dbReference>
<gene>
    <name evidence="3" type="ORF">LMG7974_01156</name>
</gene>
<sequence length="185" mass="20521">MRKIIISSLIAFGFLTALSASEYSIDTAHSSVSFSIKHMSITKVNGKFTSFAAIIDADKDVLNRLEAVVKTASVNTENKKRDDHLRQDDFFSSDKFADMKFVMKEFKKDGDDAKIVGDLTIKDVTKSVEFDYDFGGVADVNGKEKIGFSLETKINRSDFNFAPQTPNAMLSDEIKVVIDIQAVAK</sequence>
<keyword evidence="4" id="KW-1185">Reference proteome</keyword>
<accession>A0ABM8Q776</accession>
<dbReference type="Proteomes" id="UP000789803">
    <property type="component" value="Unassembled WGS sequence"/>
</dbReference>
<evidence type="ECO:0000313" key="3">
    <source>
        <dbReference type="EMBL" id="CAD7288794.1"/>
    </source>
</evidence>
<dbReference type="SUPFAM" id="SSF101874">
    <property type="entry name" value="YceI-like"/>
    <property type="match status" value="1"/>
</dbReference>
<evidence type="ECO:0000256" key="1">
    <source>
        <dbReference type="SAM" id="SignalP"/>
    </source>
</evidence>